<dbReference type="InterPro" id="IPR036249">
    <property type="entry name" value="Thioredoxin-like_sf"/>
</dbReference>
<keyword evidence="4" id="KW-1185">Reference proteome</keyword>
<evidence type="ECO:0000313" key="3">
    <source>
        <dbReference type="EMBL" id="MBB5721751.1"/>
    </source>
</evidence>
<reference evidence="3 4" key="1">
    <citation type="submission" date="2020-08" db="EMBL/GenBank/DDBJ databases">
        <title>Genomic Encyclopedia of Type Strains, Phase IV (KMG-IV): sequencing the most valuable type-strain genomes for metagenomic binning, comparative biology and taxonomic classification.</title>
        <authorList>
            <person name="Goeker M."/>
        </authorList>
    </citation>
    <scope>NUCLEOTIDE SEQUENCE [LARGE SCALE GENOMIC DNA]</scope>
    <source>
        <strain evidence="3 4">DSM 101064</strain>
    </source>
</reference>
<dbReference type="GO" id="GO:0016491">
    <property type="term" value="F:oxidoreductase activity"/>
    <property type="evidence" value="ECO:0007669"/>
    <property type="project" value="InterPro"/>
</dbReference>
<dbReference type="Pfam" id="PF18312">
    <property type="entry name" value="ScsC_N"/>
    <property type="match status" value="1"/>
</dbReference>
<dbReference type="Gene3D" id="3.40.30.10">
    <property type="entry name" value="Glutaredoxin"/>
    <property type="match status" value="1"/>
</dbReference>
<keyword evidence="1" id="KW-0732">Signal</keyword>
<proteinExistence type="predicted"/>
<feature type="domain" description="Thioredoxin" evidence="2">
    <location>
        <begin position="57"/>
        <end position="244"/>
    </location>
</feature>
<dbReference type="InterPro" id="IPR041205">
    <property type="entry name" value="ScsC_N"/>
</dbReference>
<dbReference type="Pfam" id="PF01323">
    <property type="entry name" value="DSBA"/>
    <property type="match status" value="1"/>
</dbReference>
<dbReference type="InterPro" id="IPR013766">
    <property type="entry name" value="Thioredoxin_domain"/>
</dbReference>
<gene>
    <name evidence="3" type="ORF">FHS72_001363</name>
</gene>
<dbReference type="PANTHER" id="PTHR35272">
    <property type="entry name" value="THIOL:DISULFIDE INTERCHANGE PROTEIN DSBC-RELATED"/>
    <property type="match status" value="1"/>
</dbReference>
<evidence type="ECO:0000313" key="4">
    <source>
        <dbReference type="Proteomes" id="UP000535415"/>
    </source>
</evidence>
<comment type="caution">
    <text evidence="3">The sequence shown here is derived from an EMBL/GenBank/DDBJ whole genome shotgun (WGS) entry which is preliminary data.</text>
</comment>
<dbReference type="PANTHER" id="PTHR35272:SF3">
    <property type="entry name" value="THIOL:DISULFIDE INTERCHANGE PROTEIN DSBC"/>
    <property type="match status" value="1"/>
</dbReference>
<organism evidence="3 4">
    <name type="scientific">Yoonia ponticola</name>
    <dbReference type="NCBI Taxonomy" id="1524255"/>
    <lineage>
        <taxon>Bacteria</taxon>
        <taxon>Pseudomonadati</taxon>
        <taxon>Pseudomonadota</taxon>
        <taxon>Alphaproteobacteria</taxon>
        <taxon>Rhodobacterales</taxon>
        <taxon>Paracoccaceae</taxon>
        <taxon>Yoonia</taxon>
    </lineage>
</organism>
<evidence type="ECO:0000256" key="1">
    <source>
        <dbReference type="SAM" id="SignalP"/>
    </source>
</evidence>
<protein>
    <submittedName>
        <fullName evidence="3">Protein-disulfide isomerase</fullName>
    </submittedName>
</protein>
<dbReference type="RefSeq" id="WP_246414536.1">
    <property type="nucleotide sequence ID" value="NZ_JACIJM010000003.1"/>
</dbReference>
<accession>A0A7W9EZA6</accession>
<dbReference type="Proteomes" id="UP000535415">
    <property type="component" value="Unassembled WGS sequence"/>
</dbReference>
<dbReference type="InterPro" id="IPR001853">
    <property type="entry name" value="DSBA-like_thioredoxin_dom"/>
</dbReference>
<dbReference type="SUPFAM" id="SSF52833">
    <property type="entry name" value="Thioredoxin-like"/>
    <property type="match status" value="1"/>
</dbReference>
<dbReference type="GO" id="GO:0016853">
    <property type="term" value="F:isomerase activity"/>
    <property type="evidence" value="ECO:0007669"/>
    <property type="project" value="UniProtKB-KW"/>
</dbReference>
<sequence length="247" mass="26892">MMLRFAPLAVLATLATPLAAQDMTADERTAFRAEVRAYLLDNPEVLMEAIGVLEDRQAANSQANDLALVAQHSDALFNSETSFVGGNPDGDFTVVEFLDYRCGYCKRAHPEVNELIGTDTNIRYIIKELPILGEESLLASRYAISVQMLAGNDAYNDVHNTLMEFQGNITDANLARMSGAFGLDHAAVADKMNTAEVTAVIAENRALADALAITGTPSFVFEDQMLRGYVPLAQMEQIVAQLRSRDG</sequence>
<dbReference type="CDD" id="cd03023">
    <property type="entry name" value="DsbA_Com1_like"/>
    <property type="match status" value="1"/>
</dbReference>
<dbReference type="EMBL" id="JACIJM010000003">
    <property type="protein sequence ID" value="MBB5721751.1"/>
    <property type="molecule type" value="Genomic_DNA"/>
</dbReference>
<feature type="chain" id="PRO_5031004194" evidence="1">
    <location>
        <begin position="21"/>
        <end position="247"/>
    </location>
</feature>
<keyword evidence="3" id="KW-0413">Isomerase</keyword>
<dbReference type="InterPro" id="IPR051470">
    <property type="entry name" value="Thiol:disulfide_interchange"/>
</dbReference>
<dbReference type="AlphaFoldDB" id="A0A7W9EZA6"/>
<evidence type="ECO:0000259" key="2">
    <source>
        <dbReference type="PROSITE" id="PS51352"/>
    </source>
</evidence>
<name>A0A7W9EZA6_9RHOB</name>
<dbReference type="PROSITE" id="PS51352">
    <property type="entry name" value="THIOREDOXIN_2"/>
    <property type="match status" value="1"/>
</dbReference>
<feature type="signal peptide" evidence="1">
    <location>
        <begin position="1"/>
        <end position="20"/>
    </location>
</feature>